<dbReference type="SMART" id="SM00345">
    <property type="entry name" value="HTH_GNTR"/>
    <property type="match status" value="2"/>
</dbReference>
<dbReference type="AlphaFoldDB" id="A0A2N3PTX9"/>
<feature type="domain" description="GntR C-terminal" evidence="5">
    <location>
        <begin position="157"/>
        <end position="284"/>
    </location>
</feature>
<dbReference type="Pfam" id="PF08279">
    <property type="entry name" value="HTH_11"/>
    <property type="match status" value="1"/>
</dbReference>
<dbReference type="InterPro" id="IPR036388">
    <property type="entry name" value="WH-like_DNA-bd_sf"/>
</dbReference>
<evidence type="ECO:0000259" key="4">
    <source>
        <dbReference type="SMART" id="SM00345"/>
    </source>
</evidence>
<dbReference type="InterPro" id="IPR008920">
    <property type="entry name" value="TF_FadR/GntR_C"/>
</dbReference>
<dbReference type="OrthoDB" id="9799812at2"/>
<dbReference type="SUPFAM" id="SSF46785">
    <property type="entry name" value="Winged helix' DNA-binding domain"/>
    <property type="match status" value="2"/>
</dbReference>
<gene>
    <name evidence="6" type="ORF">CWS72_14365</name>
</gene>
<evidence type="ECO:0000313" key="6">
    <source>
        <dbReference type="EMBL" id="PKU23859.1"/>
    </source>
</evidence>
<evidence type="ECO:0000256" key="3">
    <source>
        <dbReference type="ARBA" id="ARBA00023163"/>
    </source>
</evidence>
<protein>
    <submittedName>
        <fullName evidence="6">GntR family transcriptional regulator</fullName>
    </submittedName>
</protein>
<dbReference type="GO" id="GO:0003700">
    <property type="term" value="F:DNA-binding transcription factor activity"/>
    <property type="evidence" value="ECO:0007669"/>
    <property type="project" value="InterPro"/>
</dbReference>
<organism evidence="6 7">
    <name type="scientific">Telmatospirillum siberiense</name>
    <dbReference type="NCBI Taxonomy" id="382514"/>
    <lineage>
        <taxon>Bacteria</taxon>
        <taxon>Pseudomonadati</taxon>
        <taxon>Pseudomonadota</taxon>
        <taxon>Alphaproteobacteria</taxon>
        <taxon>Rhodospirillales</taxon>
        <taxon>Rhodospirillaceae</taxon>
        <taxon>Telmatospirillum</taxon>
    </lineage>
</organism>
<dbReference type="PANTHER" id="PTHR43537:SF51">
    <property type="entry name" value="HTH-TYPE TRANSCRIPTIONAL REGULATOR LGOR-RELATED"/>
    <property type="match status" value="1"/>
</dbReference>
<dbReference type="InterPro" id="IPR013196">
    <property type="entry name" value="HTH_11"/>
</dbReference>
<dbReference type="InterPro" id="IPR000524">
    <property type="entry name" value="Tscrpt_reg_HTH_GntR"/>
</dbReference>
<sequence length="299" mass="34309">MAKTSFIQKRTMNALLDLFSKGPVSHGHASESELARLLDVSRTTIHAALGNLEKQGAIIRGERRIHLAHPPKADDYFNETQIISPQERIEQVLMERMRHGDWGPGREFSETDLARSSGVSTASVREFLIGFSRFHLVEKRPRGGWKLLGLEIEFAAEVADMRQMLELEAMKRLGPAADDAWHRTAHTLLLRHRTLAGQMTHRYKDFRLLDREFHGWILSHLQNRFAMDFMDIVSFVFYYHYKWNVDDEQFFNTAAIREHLVILEALADQDLAAATRAMGEHLSNSRVNLIRSLEPAIPA</sequence>
<dbReference type="Gene3D" id="1.10.10.10">
    <property type="entry name" value="Winged helix-like DNA-binding domain superfamily/Winged helix DNA-binding domain"/>
    <property type="match status" value="2"/>
</dbReference>
<dbReference type="InterPro" id="IPR036390">
    <property type="entry name" value="WH_DNA-bd_sf"/>
</dbReference>
<feature type="domain" description="HTH gntR-type" evidence="4">
    <location>
        <begin position="89"/>
        <end position="147"/>
    </location>
</feature>
<dbReference type="InterPro" id="IPR011711">
    <property type="entry name" value="GntR_C"/>
</dbReference>
<keyword evidence="2" id="KW-0238">DNA-binding</keyword>
<evidence type="ECO:0000313" key="7">
    <source>
        <dbReference type="Proteomes" id="UP000233293"/>
    </source>
</evidence>
<accession>A0A2N3PTX9</accession>
<comment type="caution">
    <text evidence="6">The sequence shown here is derived from an EMBL/GenBank/DDBJ whole genome shotgun (WGS) entry which is preliminary data.</text>
</comment>
<dbReference type="PANTHER" id="PTHR43537">
    <property type="entry name" value="TRANSCRIPTIONAL REGULATOR, GNTR FAMILY"/>
    <property type="match status" value="1"/>
</dbReference>
<feature type="domain" description="HTH gntR-type" evidence="4">
    <location>
        <begin position="11"/>
        <end position="67"/>
    </location>
</feature>
<reference evidence="7" key="1">
    <citation type="submission" date="2017-12" db="EMBL/GenBank/DDBJ databases">
        <title>Draft genome sequence of Telmatospirillum siberiense 26-4b1T, an acidotolerant peatland alphaproteobacterium potentially involved in sulfur cycling.</title>
        <authorList>
            <person name="Hausmann B."/>
            <person name="Pjevac P."/>
            <person name="Schreck K."/>
            <person name="Herbold C.W."/>
            <person name="Daims H."/>
            <person name="Wagner M."/>
            <person name="Pester M."/>
            <person name="Loy A."/>
        </authorList>
    </citation>
    <scope>NUCLEOTIDE SEQUENCE [LARGE SCALE GENOMIC DNA]</scope>
    <source>
        <strain evidence="7">26-4b1</strain>
    </source>
</reference>
<dbReference type="Proteomes" id="UP000233293">
    <property type="component" value="Unassembled WGS sequence"/>
</dbReference>
<dbReference type="EMBL" id="PIUM01000016">
    <property type="protein sequence ID" value="PKU23859.1"/>
    <property type="molecule type" value="Genomic_DNA"/>
</dbReference>
<dbReference type="Gene3D" id="1.20.120.530">
    <property type="entry name" value="GntR ligand-binding domain-like"/>
    <property type="match status" value="1"/>
</dbReference>
<evidence type="ECO:0000256" key="2">
    <source>
        <dbReference type="ARBA" id="ARBA00023125"/>
    </source>
</evidence>
<dbReference type="SUPFAM" id="SSF48008">
    <property type="entry name" value="GntR ligand-binding domain-like"/>
    <property type="match status" value="1"/>
</dbReference>
<dbReference type="SMART" id="SM00895">
    <property type="entry name" value="FCD"/>
    <property type="match status" value="1"/>
</dbReference>
<proteinExistence type="predicted"/>
<evidence type="ECO:0000259" key="5">
    <source>
        <dbReference type="SMART" id="SM00895"/>
    </source>
</evidence>
<dbReference type="RefSeq" id="WP_101251315.1">
    <property type="nucleotide sequence ID" value="NZ_PIUM01000016.1"/>
</dbReference>
<dbReference type="Pfam" id="PF07729">
    <property type="entry name" value="FCD"/>
    <property type="match status" value="1"/>
</dbReference>
<evidence type="ECO:0000256" key="1">
    <source>
        <dbReference type="ARBA" id="ARBA00023015"/>
    </source>
</evidence>
<dbReference type="PRINTS" id="PR00035">
    <property type="entry name" value="HTHGNTR"/>
</dbReference>
<keyword evidence="3" id="KW-0804">Transcription</keyword>
<keyword evidence="7" id="KW-1185">Reference proteome</keyword>
<name>A0A2N3PTX9_9PROT</name>
<keyword evidence="1" id="KW-0805">Transcription regulation</keyword>
<dbReference type="GO" id="GO:0003677">
    <property type="term" value="F:DNA binding"/>
    <property type="evidence" value="ECO:0007669"/>
    <property type="project" value="UniProtKB-KW"/>
</dbReference>